<reference evidence="1" key="1">
    <citation type="submission" date="2023-03" db="EMBL/GenBank/DDBJ databases">
        <title>Massive genome expansion in bonnet fungi (Mycena s.s.) driven by repeated elements and novel gene families across ecological guilds.</title>
        <authorList>
            <consortium name="Lawrence Berkeley National Laboratory"/>
            <person name="Harder C.B."/>
            <person name="Miyauchi S."/>
            <person name="Viragh M."/>
            <person name="Kuo A."/>
            <person name="Thoen E."/>
            <person name="Andreopoulos B."/>
            <person name="Lu D."/>
            <person name="Skrede I."/>
            <person name="Drula E."/>
            <person name="Henrissat B."/>
            <person name="Morin E."/>
            <person name="Kohler A."/>
            <person name="Barry K."/>
            <person name="LaButti K."/>
            <person name="Morin E."/>
            <person name="Salamov A."/>
            <person name="Lipzen A."/>
            <person name="Mereny Z."/>
            <person name="Hegedus B."/>
            <person name="Baldrian P."/>
            <person name="Stursova M."/>
            <person name="Weitz H."/>
            <person name="Taylor A."/>
            <person name="Grigoriev I.V."/>
            <person name="Nagy L.G."/>
            <person name="Martin F."/>
            <person name="Kauserud H."/>
        </authorList>
    </citation>
    <scope>NUCLEOTIDE SEQUENCE</scope>
    <source>
        <strain evidence="1">CBHHK188m</strain>
    </source>
</reference>
<evidence type="ECO:0000313" key="2">
    <source>
        <dbReference type="Proteomes" id="UP001215280"/>
    </source>
</evidence>
<proteinExistence type="predicted"/>
<keyword evidence="2" id="KW-1185">Reference proteome</keyword>
<dbReference type="InterPro" id="IPR032675">
    <property type="entry name" value="LRR_dom_sf"/>
</dbReference>
<accession>A0AAD7IEC0</accession>
<gene>
    <name evidence="1" type="ORF">DFH07DRAFT_1064025</name>
</gene>
<evidence type="ECO:0008006" key="3">
    <source>
        <dbReference type="Google" id="ProtNLM"/>
    </source>
</evidence>
<comment type="caution">
    <text evidence="1">The sequence shown here is derived from an EMBL/GenBank/DDBJ whole genome shotgun (WGS) entry which is preliminary data.</text>
</comment>
<name>A0AAD7IEC0_9AGAR</name>
<protein>
    <recommendedName>
        <fullName evidence="3">F-box domain-containing protein</fullName>
    </recommendedName>
</protein>
<sequence length="537" mass="60430">MHRALEILEVVEMICEQIIWAGRWSPSDSPRDLAVLARTCTVFCNPALNILWRHQGTIMNLLKCMPDDLWKIEVHSNGHIDIRLQRAIIQTDWERPRFYLFRVRSFSNIFENLRSTDFLETLSFCLPRECVFPNLEKLAWCSPSPASAPFPHVRLFLTPRIKNLVLGTIETISHLSILSNLVTKCPVLTTVTIWTNGFLDLEATPVISNFVCALTHVKSLDVPWLNPAAFTHLAQLPDVESLSFRRILHQPSRSLFPSPSTINFPSFRALQELKFISADLKIVGGLLTLASNCPLVRVEISNAGEPTKDTVGEFYVTVANHCSHAVLRRIYIGGDKKNQIAATAEQIDTYAVGLHELKPLFSFDNLVSVCLTHPVGFDLDDVAVLAMASAWPRIQDLVLVTSLTRHLDSRVTLEGLCAFAKYCPRLHTLEITFDATHIPENLYQGQTRVAQDSLMSLNVGSSAINEPRRVAKFLSAIFPKLQWITTLYEDLVEPVEEEEEVEEVIVVPAISASHGFWKEVDQAIYESLIPRDGLVSE</sequence>
<dbReference type="Gene3D" id="3.80.10.10">
    <property type="entry name" value="Ribonuclease Inhibitor"/>
    <property type="match status" value="1"/>
</dbReference>
<evidence type="ECO:0000313" key="1">
    <source>
        <dbReference type="EMBL" id="KAJ7741158.1"/>
    </source>
</evidence>
<organism evidence="1 2">
    <name type="scientific">Mycena maculata</name>
    <dbReference type="NCBI Taxonomy" id="230809"/>
    <lineage>
        <taxon>Eukaryota</taxon>
        <taxon>Fungi</taxon>
        <taxon>Dikarya</taxon>
        <taxon>Basidiomycota</taxon>
        <taxon>Agaricomycotina</taxon>
        <taxon>Agaricomycetes</taxon>
        <taxon>Agaricomycetidae</taxon>
        <taxon>Agaricales</taxon>
        <taxon>Marasmiineae</taxon>
        <taxon>Mycenaceae</taxon>
        <taxon>Mycena</taxon>
    </lineage>
</organism>
<dbReference type="SUPFAM" id="SSF52047">
    <property type="entry name" value="RNI-like"/>
    <property type="match status" value="1"/>
</dbReference>
<dbReference type="EMBL" id="JARJLG010000124">
    <property type="protein sequence ID" value="KAJ7741158.1"/>
    <property type="molecule type" value="Genomic_DNA"/>
</dbReference>
<dbReference type="Proteomes" id="UP001215280">
    <property type="component" value="Unassembled WGS sequence"/>
</dbReference>
<dbReference type="AlphaFoldDB" id="A0AAD7IEC0"/>